<evidence type="ECO:0000313" key="1">
    <source>
        <dbReference type="EMBL" id="PWN25826.1"/>
    </source>
</evidence>
<dbReference type="OrthoDB" id="3821113at2759"/>
<dbReference type="GO" id="GO:0005739">
    <property type="term" value="C:mitochondrion"/>
    <property type="evidence" value="ECO:0007669"/>
    <property type="project" value="InterPro"/>
</dbReference>
<accession>A0A316UKM8</accession>
<dbReference type="EMBL" id="KZ819674">
    <property type="protein sequence ID" value="PWN25826.1"/>
    <property type="molecule type" value="Genomic_DNA"/>
</dbReference>
<evidence type="ECO:0008006" key="3">
    <source>
        <dbReference type="Google" id="ProtNLM"/>
    </source>
</evidence>
<name>A0A316UKM8_9BASI</name>
<dbReference type="PANTHER" id="PTHR34561">
    <property type="entry name" value="NADH DEHYDROGENASE [UBIQUINONE] 1 ALPHA SUBCOMPLEX ASSEMBLY FACTOR 8"/>
    <property type="match status" value="1"/>
</dbReference>
<dbReference type="RefSeq" id="XP_025360438.1">
    <property type="nucleotide sequence ID" value="XM_025506786.1"/>
</dbReference>
<proteinExistence type="predicted"/>
<keyword evidence="2" id="KW-1185">Reference proteome</keyword>
<evidence type="ECO:0000313" key="2">
    <source>
        <dbReference type="Proteomes" id="UP000245884"/>
    </source>
</evidence>
<dbReference type="AlphaFoldDB" id="A0A316UKM8"/>
<dbReference type="InterPro" id="IPR034595">
    <property type="entry name" value="NDUFAF8"/>
</dbReference>
<sequence length="98" mass="10591">MLPTSATAAASAVTKAGKPRDLQPVMTLGRSAAACASASKAYGACVLAQYEAVDKNMCEKEFREFKECVQQKVSVRRGGLGRQSLRYSSQLTRETIRC</sequence>
<gene>
    <name evidence="1" type="ORF">BDZ90DRAFT_233842</name>
</gene>
<organism evidence="1 2">
    <name type="scientific">Jaminaea rosea</name>
    <dbReference type="NCBI Taxonomy" id="1569628"/>
    <lineage>
        <taxon>Eukaryota</taxon>
        <taxon>Fungi</taxon>
        <taxon>Dikarya</taxon>
        <taxon>Basidiomycota</taxon>
        <taxon>Ustilaginomycotina</taxon>
        <taxon>Exobasidiomycetes</taxon>
        <taxon>Microstromatales</taxon>
        <taxon>Microstromatales incertae sedis</taxon>
        <taxon>Jaminaea</taxon>
    </lineage>
</organism>
<protein>
    <recommendedName>
        <fullName evidence="3">CHCH domain-containing protein</fullName>
    </recommendedName>
</protein>
<dbReference type="PANTHER" id="PTHR34561:SF1">
    <property type="entry name" value="NADH DEHYDROGENASE [UBIQUINONE] 1 ALPHA SUBCOMPLEX ASSEMBLY FACTOR 8"/>
    <property type="match status" value="1"/>
</dbReference>
<reference evidence="1 2" key="1">
    <citation type="journal article" date="2018" name="Mol. Biol. Evol.">
        <title>Broad Genomic Sampling Reveals a Smut Pathogenic Ancestry of the Fungal Clade Ustilaginomycotina.</title>
        <authorList>
            <person name="Kijpornyongpan T."/>
            <person name="Mondo S.J."/>
            <person name="Barry K."/>
            <person name="Sandor L."/>
            <person name="Lee J."/>
            <person name="Lipzen A."/>
            <person name="Pangilinan J."/>
            <person name="LaButti K."/>
            <person name="Hainaut M."/>
            <person name="Henrissat B."/>
            <person name="Grigoriev I.V."/>
            <person name="Spatafora J.W."/>
            <person name="Aime M.C."/>
        </authorList>
    </citation>
    <scope>NUCLEOTIDE SEQUENCE [LARGE SCALE GENOMIC DNA]</scope>
    <source>
        <strain evidence="1 2">MCA 5214</strain>
    </source>
</reference>
<dbReference type="GO" id="GO:0032981">
    <property type="term" value="P:mitochondrial respiratory chain complex I assembly"/>
    <property type="evidence" value="ECO:0007669"/>
    <property type="project" value="InterPro"/>
</dbReference>
<dbReference type="Proteomes" id="UP000245884">
    <property type="component" value="Unassembled WGS sequence"/>
</dbReference>
<dbReference type="PROSITE" id="PS51808">
    <property type="entry name" value="CHCH"/>
    <property type="match status" value="1"/>
</dbReference>
<dbReference type="GeneID" id="37028609"/>